<evidence type="ECO:0000313" key="1">
    <source>
        <dbReference type="EMBL" id="KAH3671120.1"/>
    </source>
</evidence>
<evidence type="ECO:0000313" key="2">
    <source>
        <dbReference type="Proteomes" id="UP000769157"/>
    </source>
</evidence>
<reference evidence="1" key="1">
    <citation type="journal article" date="2021" name="Open Biol.">
        <title>Shared evolutionary footprints suggest mitochondrial oxidative damage underlies multiple complex I losses in fungi.</title>
        <authorList>
            <person name="Schikora-Tamarit M.A."/>
            <person name="Marcet-Houben M."/>
            <person name="Nosek J."/>
            <person name="Gabaldon T."/>
        </authorList>
    </citation>
    <scope>NUCLEOTIDE SEQUENCE</scope>
    <source>
        <strain evidence="1">CBS6075</strain>
    </source>
</reference>
<comment type="caution">
    <text evidence="1">The sequence shown here is derived from an EMBL/GenBank/DDBJ whole genome shotgun (WGS) entry which is preliminary data.</text>
</comment>
<gene>
    <name evidence="1" type="ORF">OGAPHI_000831</name>
</gene>
<organism evidence="1 2">
    <name type="scientific">Ogataea philodendri</name>
    <dbReference type="NCBI Taxonomy" id="1378263"/>
    <lineage>
        <taxon>Eukaryota</taxon>
        <taxon>Fungi</taxon>
        <taxon>Dikarya</taxon>
        <taxon>Ascomycota</taxon>
        <taxon>Saccharomycotina</taxon>
        <taxon>Pichiomycetes</taxon>
        <taxon>Pichiales</taxon>
        <taxon>Pichiaceae</taxon>
        <taxon>Ogataea</taxon>
    </lineage>
</organism>
<keyword evidence="2" id="KW-1185">Reference proteome</keyword>
<proteinExistence type="predicted"/>
<sequence>MLEERGQRLQHVQLQVPFWIRAHQIRHHAENRRNTLTFRSSDDLFADLWIHLLGSTQAKNDKISHFHAVQNINETVHLRYYYVQACFEPLHLQFGHTKTFFNLQPWLVHRSKQHVGDVGSGNVTGERNHSDNPLHISVVENRPLLK</sequence>
<dbReference type="EMBL" id="JAEUBE010000084">
    <property type="protein sequence ID" value="KAH3671120.1"/>
    <property type="molecule type" value="Genomic_DNA"/>
</dbReference>
<dbReference type="GeneID" id="70232799"/>
<dbReference type="AlphaFoldDB" id="A0A9P8TA95"/>
<dbReference type="RefSeq" id="XP_046064488.1">
    <property type="nucleotide sequence ID" value="XM_046208969.1"/>
</dbReference>
<protein>
    <submittedName>
        <fullName evidence="1">Uncharacterized protein</fullName>
    </submittedName>
</protein>
<dbReference type="Proteomes" id="UP000769157">
    <property type="component" value="Unassembled WGS sequence"/>
</dbReference>
<accession>A0A9P8TA95</accession>
<name>A0A9P8TA95_9ASCO</name>
<reference evidence="1" key="2">
    <citation type="submission" date="2021-01" db="EMBL/GenBank/DDBJ databases">
        <authorList>
            <person name="Schikora-Tamarit M.A."/>
        </authorList>
    </citation>
    <scope>NUCLEOTIDE SEQUENCE</scope>
    <source>
        <strain evidence="1">CBS6075</strain>
    </source>
</reference>